<dbReference type="PANTHER" id="PTHR43130">
    <property type="entry name" value="ARAC-FAMILY TRANSCRIPTIONAL REGULATOR"/>
    <property type="match status" value="1"/>
</dbReference>
<evidence type="ECO:0000259" key="1">
    <source>
        <dbReference type="Pfam" id="PF01965"/>
    </source>
</evidence>
<dbReference type="SUPFAM" id="SSF52317">
    <property type="entry name" value="Class I glutamine amidotransferase-like"/>
    <property type="match status" value="1"/>
</dbReference>
<dbReference type="InterPro" id="IPR052158">
    <property type="entry name" value="INH-QAR"/>
</dbReference>
<dbReference type="AlphaFoldDB" id="A0A6J6NBY0"/>
<dbReference type="CDD" id="cd03139">
    <property type="entry name" value="GATase1_PfpI_2"/>
    <property type="match status" value="1"/>
</dbReference>
<dbReference type="Gene3D" id="3.40.50.880">
    <property type="match status" value="1"/>
</dbReference>
<gene>
    <name evidence="2" type="ORF">UFOPK2295_01559</name>
</gene>
<dbReference type="InterPro" id="IPR029062">
    <property type="entry name" value="Class_I_gatase-like"/>
</dbReference>
<dbReference type="InterPro" id="IPR002818">
    <property type="entry name" value="DJ-1/PfpI"/>
</dbReference>
<dbReference type="PANTHER" id="PTHR43130:SF2">
    <property type="entry name" value="DJ-1_PFPI DOMAIN-CONTAINING PROTEIN"/>
    <property type="match status" value="1"/>
</dbReference>
<accession>A0A6J6NBY0</accession>
<dbReference type="GO" id="GO:0006355">
    <property type="term" value="P:regulation of DNA-templated transcription"/>
    <property type="evidence" value="ECO:0007669"/>
    <property type="project" value="TreeGrafter"/>
</dbReference>
<organism evidence="2">
    <name type="scientific">freshwater metagenome</name>
    <dbReference type="NCBI Taxonomy" id="449393"/>
    <lineage>
        <taxon>unclassified sequences</taxon>
        <taxon>metagenomes</taxon>
        <taxon>ecological metagenomes</taxon>
    </lineage>
</organism>
<dbReference type="Pfam" id="PF01965">
    <property type="entry name" value="DJ-1_PfpI"/>
    <property type="match status" value="1"/>
</dbReference>
<dbReference type="EMBL" id="CAEZWV010000045">
    <property type="protein sequence ID" value="CAB4683679.1"/>
    <property type="molecule type" value="Genomic_DNA"/>
</dbReference>
<protein>
    <submittedName>
        <fullName evidence="2">Unannotated protein</fullName>
    </submittedName>
</protein>
<sequence length="211" mass="22210">MTKIGLVLYPQFTALDIVGPFQTLVDVPGLDVFFVAESVGPVTDHTGRLVLNATHAFSEIEALDVVVVPGGFADRVLDENNAVVQFVKRIHPTTQWTTSVCTGSIFLAHAGVLNGLVATTHWGSYDRLTALGAVATSQRVVQVGKVITAAGVSSGIDMGLVLVQQLAGDETAKAIQLAIEYDPQPPFDSGSPAKATPELVALVSEIFSQRG</sequence>
<proteinExistence type="predicted"/>
<reference evidence="2" key="1">
    <citation type="submission" date="2020-05" db="EMBL/GenBank/DDBJ databases">
        <authorList>
            <person name="Chiriac C."/>
            <person name="Salcher M."/>
            <person name="Ghai R."/>
            <person name="Kavagutti S V."/>
        </authorList>
    </citation>
    <scope>NUCLEOTIDE SEQUENCE</scope>
</reference>
<feature type="domain" description="DJ-1/PfpI" evidence="1">
    <location>
        <begin position="3"/>
        <end position="164"/>
    </location>
</feature>
<evidence type="ECO:0000313" key="2">
    <source>
        <dbReference type="EMBL" id="CAB4683679.1"/>
    </source>
</evidence>
<name>A0A6J6NBY0_9ZZZZ</name>